<dbReference type="SUPFAM" id="SSF53850">
    <property type="entry name" value="Periplasmic binding protein-like II"/>
    <property type="match status" value="1"/>
</dbReference>
<comment type="similarity">
    <text evidence="2">Belongs to the bacterial solute-binding protein 1 family.</text>
</comment>
<dbReference type="PROSITE" id="PS51257">
    <property type="entry name" value="PROKAR_LIPOPROTEIN"/>
    <property type="match status" value="1"/>
</dbReference>
<evidence type="ECO:0000256" key="3">
    <source>
        <dbReference type="ARBA" id="ARBA00022448"/>
    </source>
</evidence>
<feature type="signal peptide" evidence="5">
    <location>
        <begin position="1"/>
        <end position="20"/>
    </location>
</feature>
<keyword evidence="3" id="KW-0813">Transport</keyword>
<keyword evidence="4 5" id="KW-0732">Signal</keyword>
<dbReference type="AlphaFoldDB" id="A0A1I0L8L8"/>
<name>A0A1I0L8L8_9ACTN</name>
<sequence length="456" mass="49958">MKRRDLFRMGGLAALGAAAAACGSGGGTAGAGATRLQFMYWGSTFEKTAVEKMLRSFAEKNPGVEVKPLFTPDEYDVKLNSLIAGGNVPDLGYVPMSMSYRLAEQGKLVNLFPYLKKYPQLAGYLPDAYLWYGPDQLHGVATANEIELLWYSKAAIAEAGIAAPPAVAASAWSWDQLVENAYKLTVDQNGRHPDESGFDPKQVRQFGISVSITYAAAWYGFLRSNGADFADEAGKRCLLDTPEAIQVFQNLQDLIHKHRVAPGPGQLAATGDDVPGTNILLKTKRVAMVVDGHWALLDMNESKVDYGIGVLPKYSEPFTTSQVAGASSVFAGGKHVEEAVELFAFHIDPRYVDLYRQGLWMPQERKYYEDQAAIDSWTKNDGHPPEFRTAVVDYAREHGVPDLRNRVKNLSAISSDVLTPALQEIESGKRPAAEILKAVTPKITGMLQGWQHTQEV</sequence>
<organism evidence="6 7">
    <name type="scientific">Nonomuraea wenchangensis</name>
    <dbReference type="NCBI Taxonomy" id="568860"/>
    <lineage>
        <taxon>Bacteria</taxon>
        <taxon>Bacillati</taxon>
        <taxon>Actinomycetota</taxon>
        <taxon>Actinomycetes</taxon>
        <taxon>Streptosporangiales</taxon>
        <taxon>Streptosporangiaceae</taxon>
        <taxon>Nonomuraea</taxon>
    </lineage>
</organism>
<dbReference type="EMBL" id="FOHX01000013">
    <property type="protein sequence ID" value="SEU35715.1"/>
    <property type="molecule type" value="Genomic_DNA"/>
</dbReference>
<dbReference type="RefSeq" id="WP_091089126.1">
    <property type="nucleotide sequence ID" value="NZ_FOHX01000013.1"/>
</dbReference>
<accession>A0A1I0L8L8</accession>
<dbReference type="GO" id="GO:0030313">
    <property type="term" value="C:cell envelope"/>
    <property type="evidence" value="ECO:0007669"/>
    <property type="project" value="UniProtKB-SubCell"/>
</dbReference>
<protein>
    <submittedName>
        <fullName evidence="6">Multiple sugar transport system substrate-binding protein</fullName>
    </submittedName>
</protein>
<dbReference type="Gene3D" id="3.40.190.10">
    <property type="entry name" value="Periplasmic binding protein-like II"/>
    <property type="match status" value="1"/>
</dbReference>
<dbReference type="OrthoDB" id="1650177at2"/>
<evidence type="ECO:0000256" key="5">
    <source>
        <dbReference type="SAM" id="SignalP"/>
    </source>
</evidence>
<dbReference type="Pfam" id="PF01547">
    <property type="entry name" value="SBP_bac_1"/>
    <property type="match status" value="1"/>
</dbReference>
<feature type="chain" id="PRO_5011543064" evidence="5">
    <location>
        <begin position="21"/>
        <end position="456"/>
    </location>
</feature>
<dbReference type="InterPro" id="IPR050490">
    <property type="entry name" value="Bact_solute-bd_prot1"/>
</dbReference>
<evidence type="ECO:0000256" key="2">
    <source>
        <dbReference type="ARBA" id="ARBA00008520"/>
    </source>
</evidence>
<dbReference type="STRING" id="568860.SAMN05421811_11339"/>
<evidence type="ECO:0000313" key="6">
    <source>
        <dbReference type="EMBL" id="SEU35715.1"/>
    </source>
</evidence>
<evidence type="ECO:0000256" key="4">
    <source>
        <dbReference type="ARBA" id="ARBA00022729"/>
    </source>
</evidence>
<evidence type="ECO:0000313" key="7">
    <source>
        <dbReference type="Proteomes" id="UP000199361"/>
    </source>
</evidence>
<keyword evidence="7" id="KW-1185">Reference proteome</keyword>
<dbReference type="PANTHER" id="PTHR43649:SF31">
    <property type="entry name" value="SN-GLYCEROL-3-PHOSPHATE-BINDING PERIPLASMIC PROTEIN UGPB"/>
    <property type="match status" value="1"/>
</dbReference>
<keyword evidence="6" id="KW-0762">Sugar transport</keyword>
<gene>
    <name evidence="6" type="ORF">SAMN05421811_11339</name>
</gene>
<comment type="subcellular location">
    <subcellularLocation>
        <location evidence="1">Cell envelope</location>
    </subcellularLocation>
</comment>
<dbReference type="Proteomes" id="UP000199361">
    <property type="component" value="Unassembled WGS sequence"/>
</dbReference>
<dbReference type="PANTHER" id="PTHR43649">
    <property type="entry name" value="ARABINOSE-BINDING PROTEIN-RELATED"/>
    <property type="match status" value="1"/>
</dbReference>
<dbReference type="InterPro" id="IPR006059">
    <property type="entry name" value="SBP"/>
</dbReference>
<evidence type="ECO:0000256" key="1">
    <source>
        <dbReference type="ARBA" id="ARBA00004196"/>
    </source>
</evidence>
<reference evidence="6 7" key="1">
    <citation type="submission" date="2016-10" db="EMBL/GenBank/DDBJ databases">
        <authorList>
            <person name="de Groot N.N."/>
        </authorList>
    </citation>
    <scope>NUCLEOTIDE SEQUENCE [LARGE SCALE GENOMIC DNA]</scope>
    <source>
        <strain evidence="6 7">CGMCC 4.5598</strain>
    </source>
</reference>
<proteinExistence type="inferred from homology"/>